<accession>A0A1A9LDZ2</accession>
<reference evidence="1 2" key="1">
    <citation type="submission" date="2016-05" db="EMBL/GenBank/DDBJ databases">
        <title>Genome sequencing of Vitellibacter soesokkakensis RSSK-12.</title>
        <authorList>
            <person name="Thevarajoo S."/>
            <person name="Selvaratnam C."/>
            <person name="Goh K.M."/>
            <person name="Chan K.-G."/>
            <person name="Chong C.S."/>
        </authorList>
    </citation>
    <scope>NUCLEOTIDE SEQUENCE [LARGE SCALE GENOMIC DNA]</scope>
    <source>
        <strain evidence="1 2">RSSK-12</strain>
    </source>
</reference>
<proteinExistence type="predicted"/>
<evidence type="ECO:0000313" key="1">
    <source>
        <dbReference type="EMBL" id="OAD91490.1"/>
    </source>
</evidence>
<comment type="caution">
    <text evidence="1">The sequence shown here is derived from an EMBL/GenBank/DDBJ whole genome shotgun (WGS) entry which is preliminary data.</text>
</comment>
<keyword evidence="2" id="KW-1185">Reference proteome</keyword>
<organism evidence="1 2">
    <name type="scientific">Aequorivita soesokkakensis</name>
    <dbReference type="NCBI Taxonomy" id="1385699"/>
    <lineage>
        <taxon>Bacteria</taxon>
        <taxon>Pseudomonadati</taxon>
        <taxon>Bacteroidota</taxon>
        <taxon>Flavobacteriia</taxon>
        <taxon>Flavobacteriales</taxon>
        <taxon>Flavobacteriaceae</taxon>
        <taxon>Aequorivita</taxon>
    </lineage>
</organism>
<dbReference type="AlphaFoldDB" id="A0A1A9LDZ2"/>
<gene>
    <name evidence="1" type="ORF">A7A78_03075</name>
</gene>
<name>A0A1A9LDZ2_9FLAO</name>
<protein>
    <submittedName>
        <fullName evidence="1">Uncharacterized protein</fullName>
    </submittedName>
</protein>
<evidence type="ECO:0000313" key="2">
    <source>
        <dbReference type="Proteomes" id="UP000077552"/>
    </source>
</evidence>
<sequence length="81" mass="9216">MVVRCETGSVKRETESVKREAWDGKCEALMVALVVKRDITGSYRRGWVIGLIGHDRNRLASRKNVIHVLPHCGTFGYIYLL</sequence>
<dbReference type="EMBL" id="LXIE01000012">
    <property type="protein sequence ID" value="OAD91490.1"/>
    <property type="molecule type" value="Genomic_DNA"/>
</dbReference>
<dbReference type="Proteomes" id="UP000077552">
    <property type="component" value="Unassembled WGS sequence"/>
</dbReference>